<accession>A0ACC1PEX7</accession>
<comment type="caution">
    <text evidence="1">The sequence shown here is derived from an EMBL/GenBank/DDBJ whole genome shotgun (WGS) entry which is preliminary data.</text>
</comment>
<reference evidence="1" key="1">
    <citation type="submission" date="2022-08" db="EMBL/GenBank/DDBJ databases">
        <title>Genome Sequence of Pycnoporus sanguineus.</title>
        <authorList>
            <person name="Buettner E."/>
        </authorList>
    </citation>
    <scope>NUCLEOTIDE SEQUENCE</scope>
    <source>
        <strain evidence="1">CG-C14</strain>
    </source>
</reference>
<name>A0ACC1PEX7_9APHY</name>
<evidence type="ECO:0000313" key="2">
    <source>
        <dbReference type="Proteomes" id="UP001144978"/>
    </source>
</evidence>
<proteinExistence type="predicted"/>
<protein>
    <submittedName>
        <fullName evidence="1">Uncharacterized protein</fullName>
    </submittedName>
</protein>
<keyword evidence="2" id="KW-1185">Reference proteome</keyword>
<gene>
    <name evidence="1" type="ORF">NUW54_g8469</name>
</gene>
<organism evidence="1 2">
    <name type="scientific">Trametes sanguinea</name>
    <dbReference type="NCBI Taxonomy" id="158606"/>
    <lineage>
        <taxon>Eukaryota</taxon>
        <taxon>Fungi</taxon>
        <taxon>Dikarya</taxon>
        <taxon>Basidiomycota</taxon>
        <taxon>Agaricomycotina</taxon>
        <taxon>Agaricomycetes</taxon>
        <taxon>Polyporales</taxon>
        <taxon>Polyporaceae</taxon>
        <taxon>Trametes</taxon>
    </lineage>
</organism>
<evidence type="ECO:0000313" key="1">
    <source>
        <dbReference type="EMBL" id="KAJ2990439.1"/>
    </source>
</evidence>
<dbReference type="EMBL" id="JANSHE010002633">
    <property type="protein sequence ID" value="KAJ2990439.1"/>
    <property type="molecule type" value="Genomic_DNA"/>
</dbReference>
<sequence>MIEMGDDAYMVNSATPKKFLRGLTFGFAFSACLNGVTAMQAYMYFRRYSQDGILLRIFVAVLVILDILTTALTAHGLHAYVVGDYLQPAKVVSVVWSLTTENFIGVSLKCGWFARNSTVSTDHHFLSISIVRISVILSTSHSFIPAAGQIFRATSLAPAFALSEPTQIADSNYHAPGAGQFRALRGDVRSQYPPLEGIVALLTDIMISSRYIAPDFTLFGSKPPRVMALLGSGCSSLCDILISAGLCYFFHTNRSGLKQSNMLIDKLMRYAIQRGLITAQVSCHSVKHCFGCLIPQIFNDRTCQTYIFVTTLAFSDSILFLPAVFIQNKRESLPVTFLLHQLAAGNVSMLDNIVASGKPATDPQSRLNVRQHLNSQAAGGGSVVELQPDPDSLMFGRLRRFIPIAQWSSLQSNVRAVDDRVLTVTVNPEPAVSF</sequence>
<dbReference type="Proteomes" id="UP001144978">
    <property type="component" value="Unassembled WGS sequence"/>
</dbReference>